<dbReference type="Pfam" id="PF00691">
    <property type="entry name" value="OmpA"/>
    <property type="match status" value="1"/>
</dbReference>
<evidence type="ECO:0000259" key="9">
    <source>
        <dbReference type="PROSITE" id="PS51123"/>
    </source>
</evidence>
<name>A0A517ZGN8_9PLAN</name>
<gene>
    <name evidence="10" type="primary">motB_1</name>
    <name evidence="10" type="ORF">Mal52_01010</name>
</gene>
<proteinExistence type="inferred from homology"/>
<evidence type="ECO:0000256" key="6">
    <source>
        <dbReference type="ARBA" id="ARBA00023136"/>
    </source>
</evidence>
<dbReference type="AlphaFoldDB" id="A0A517ZGN8"/>
<dbReference type="CDD" id="cd07185">
    <property type="entry name" value="OmpA_C-like"/>
    <property type="match status" value="1"/>
</dbReference>
<evidence type="ECO:0000256" key="4">
    <source>
        <dbReference type="ARBA" id="ARBA00022692"/>
    </source>
</evidence>
<keyword evidence="4 8" id="KW-0812">Transmembrane</keyword>
<organism evidence="10 11">
    <name type="scientific">Symmachiella dynata</name>
    <dbReference type="NCBI Taxonomy" id="2527995"/>
    <lineage>
        <taxon>Bacteria</taxon>
        <taxon>Pseudomonadati</taxon>
        <taxon>Planctomycetota</taxon>
        <taxon>Planctomycetia</taxon>
        <taxon>Planctomycetales</taxon>
        <taxon>Planctomycetaceae</taxon>
        <taxon>Symmachiella</taxon>
    </lineage>
</organism>
<evidence type="ECO:0000256" key="7">
    <source>
        <dbReference type="PROSITE-ProRule" id="PRU00473"/>
    </source>
</evidence>
<comment type="similarity">
    <text evidence="2">Belongs to the MotB family.</text>
</comment>
<reference evidence="10 11" key="1">
    <citation type="submission" date="2019-02" db="EMBL/GenBank/DDBJ databases">
        <title>Deep-cultivation of Planctomycetes and their phenomic and genomic characterization uncovers novel biology.</title>
        <authorList>
            <person name="Wiegand S."/>
            <person name="Jogler M."/>
            <person name="Boedeker C."/>
            <person name="Pinto D."/>
            <person name="Vollmers J."/>
            <person name="Rivas-Marin E."/>
            <person name="Kohn T."/>
            <person name="Peeters S.H."/>
            <person name="Heuer A."/>
            <person name="Rast P."/>
            <person name="Oberbeckmann S."/>
            <person name="Bunk B."/>
            <person name="Jeske O."/>
            <person name="Meyerdierks A."/>
            <person name="Storesund J.E."/>
            <person name="Kallscheuer N."/>
            <person name="Luecker S."/>
            <person name="Lage O.M."/>
            <person name="Pohl T."/>
            <person name="Merkel B.J."/>
            <person name="Hornburger P."/>
            <person name="Mueller R.-W."/>
            <person name="Bruemmer F."/>
            <person name="Labrenz M."/>
            <person name="Spormann A.M."/>
            <person name="Op den Camp H."/>
            <person name="Overmann J."/>
            <person name="Amann R."/>
            <person name="Jetten M.S.M."/>
            <person name="Mascher T."/>
            <person name="Medema M.H."/>
            <person name="Devos D.P."/>
            <person name="Kaster A.-K."/>
            <person name="Ovreas L."/>
            <person name="Rohde M."/>
            <person name="Galperin M.Y."/>
            <person name="Jogler C."/>
        </authorList>
    </citation>
    <scope>NUCLEOTIDE SEQUENCE [LARGE SCALE GENOMIC DNA]</scope>
    <source>
        <strain evidence="10 11">Mal52</strain>
    </source>
</reference>
<evidence type="ECO:0000256" key="3">
    <source>
        <dbReference type="ARBA" id="ARBA00022475"/>
    </source>
</evidence>
<keyword evidence="3" id="KW-1003">Cell membrane</keyword>
<dbReference type="PROSITE" id="PS51123">
    <property type="entry name" value="OMPA_2"/>
    <property type="match status" value="1"/>
</dbReference>
<evidence type="ECO:0000256" key="8">
    <source>
        <dbReference type="SAM" id="Phobius"/>
    </source>
</evidence>
<evidence type="ECO:0000256" key="2">
    <source>
        <dbReference type="ARBA" id="ARBA00008914"/>
    </source>
</evidence>
<dbReference type="Proteomes" id="UP000319383">
    <property type="component" value="Chromosome"/>
</dbReference>
<dbReference type="PANTHER" id="PTHR30329">
    <property type="entry name" value="STATOR ELEMENT OF FLAGELLAR MOTOR COMPLEX"/>
    <property type="match status" value="1"/>
</dbReference>
<keyword evidence="6 7" id="KW-0472">Membrane</keyword>
<feature type="transmembrane region" description="Helical" evidence="8">
    <location>
        <begin position="15"/>
        <end position="35"/>
    </location>
</feature>
<dbReference type="PANTHER" id="PTHR30329:SF21">
    <property type="entry name" value="LIPOPROTEIN YIAD-RELATED"/>
    <property type="match status" value="1"/>
</dbReference>
<dbReference type="SUPFAM" id="SSF103088">
    <property type="entry name" value="OmpA-like"/>
    <property type="match status" value="1"/>
</dbReference>
<sequence>MPVQDDPAPGVPEWVVTYGDMMSLLLTFFIMLVSMSEMKEEGKMRAALDAISEAFGNEQAMMGSPGDSFQTTSVLSKLSSMGNLSLGGTRESALKNRGPAGKYDPVQRIREGTVVTLGGAAMFKPFEAELSDELKRSLDSIANVLRKRSRRIEVRGHAAPTALPKNSKFRDAFDLSFARADAVAKYLISKEIRPARILVSAAGDNEPRSLRRGSEHQALNRRVDVYLIDSYIERSSKHR</sequence>
<dbReference type="Pfam" id="PF13677">
    <property type="entry name" value="MotB_plug"/>
    <property type="match status" value="1"/>
</dbReference>
<keyword evidence="11" id="KW-1185">Reference proteome</keyword>
<dbReference type="GO" id="GO:0005886">
    <property type="term" value="C:plasma membrane"/>
    <property type="evidence" value="ECO:0007669"/>
    <property type="project" value="UniProtKB-SubCell"/>
</dbReference>
<evidence type="ECO:0000313" key="11">
    <source>
        <dbReference type="Proteomes" id="UP000319383"/>
    </source>
</evidence>
<evidence type="ECO:0000313" key="10">
    <source>
        <dbReference type="EMBL" id="QDU41648.1"/>
    </source>
</evidence>
<feature type="domain" description="OmpA-like" evidence="9">
    <location>
        <begin position="110"/>
        <end position="231"/>
    </location>
</feature>
<dbReference type="Gene3D" id="3.30.1330.60">
    <property type="entry name" value="OmpA-like domain"/>
    <property type="match status" value="1"/>
</dbReference>
<dbReference type="InterPro" id="IPR025713">
    <property type="entry name" value="MotB-like_N_dom"/>
</dbReference>
<keyword evidence="5 8" id="KW-1133">Transmembrane helix</keyword>
<dbReference type="RefSeq" id="WP_145373666.1">
    <property type="nucleotide sequence ID" value="NZ_CAXBED010000013.1"/>
</dbReference>
<dbReference type="EMBL" id="CP036276">
    <property type="protein sequence ID" value="QDU41648.1"/>
    <property type="molecule type" value="Genomic_DNA"/>
</dbReference>
<accession>A0A517ZGN8</accession>
<protein>
    <submittedName>
        <fullName evidence="10">Motility protein B</fullName>
    </submittedName>
</protein>
<comment type="subcellular location">
    <subcellularLocation>
        <location evidence="1">Cell membrane</location>
        <topology evidence="1">Single-pass membrane protein</topology>
    </subcellularLocation>
</comment>
<dbReference type="InterPro" id="IPR050330">
    <property type="entry name" value="Bact_OuterMem_StrucFunc"/>
</dbReference>
<dbReference type="KEGG" id="sdyn:Mal52_01010"/>
<dbReference type="InterPro" id="IPR006665">
    <property type="entry name" value="OmpA-like"/>
</dbReference>
<dbReference type="InterPro" id="IPR036737">
    <property type="entry name" value="OmpA-like_sf"/>
</dbReference>
<evidence type="ECO:0000256" key="1">
    <source>
        <dbReference type="ARBA" id="ARBA00004162"/>
    </source>
</evidence>
<evidence type="ECO:0000256" key="5">
    <source>
        <dbReference type="ARBA" id="ARBA00022989"/>
    </source>
</evidence>